<proteinExistence type="predicted"/>
<keyword evidence="3" id="KW-1185">Reference proteome</keyword>
<comment type="caution">
    <text evidence="2">The sequence shown here is derived from an EMBL/GenBank/DDBJ whole genome shotgun (WGS) entry which is preliminary data.</text>
</comment>
<dbReference type="EMBL" id="JBEDUW010000341">
    <property type="protein sequence ID" value="KAK9901023.1"/>
    <property type="molecule type" value="Genomic_DNA"/>
</dbReference>
<sequence length="101" mass="10787">MTGRRRRAGLVDSGEASDGGSVGGRARAHGTGRGVVDAMLFCSRPKPNTVKAKVENGGEDKSSWMVVSVWWDGIRGKSNGGCRECGGGILGRIQLWRRWNG</sequence>
<reference evidence="2 3" key="1">
    <citation type="journal article" date="2023" name="G3 (Bethesda)">
        <title>A chromosome-length genome assembly and annotation of blackberry (Rubus argutus, cv. 'Hillquist').</title>
        <authorList>
            <person name="Bruna T."/>
            <person name="Aryal R."/>
            <person name="Dudchenko O."/>
            <person name="Sargent D.J."/>
            <person name="Mead D."/>
            <person name="Buti M."/>
            <person name="Cavallini A."/>
            <person name="Hytonen T."/>
            <person name="Andres J."/>
            <person name="Pham M."/>
            <person name="Weisz D."/>
            <person name="Mascagni F."/>
            <person name="Usai G."/>
            <person name="Natali L."/>
            <person name="Bassil N."/>
            <person name="Fernandez G.E."/>
            <person name="Lomsadze A."/>
            <person name="Armour M."/>
            <person name="Olukolu B."/>
            <person name="Poorten T."/>
            <person name="Britton C."/>
            <person name="Davik J."/>
            <person name="Ashrafi H."/>
            <person name="Aiden E.L."/>
            <person name="Borodovsky M."/>
            <person name="Worthington M."/>
        </authorList>
    </citation>
    <scope>NUCLEOTIDE SEQUENCE [LARGE SCALE GENOMIC DNA]</scope>
    <source>
        <strain evidence="2">PI 553951</strain>
    </source>
</reference>
<evidence type="ECO:0000313" key="2">
    <source>
        <dbReference type="EMBL" id="KAK9901023.1"/>
    </source>
</evidence>
<organism evidence="2 3">
    <name type="scientific">Rubus argutus</name>
    <name type="common">Southern blackberry</name>
    <dbReference type="NCBI Taxonomy" id="59490"/>
    <lineage>
        <taxon>Eukaryota</taxon>
        <taxon>Viridiplantae</taxon>
        <taxon>Streptophyta</taxon>
        <taxon>Embryophyta</taxon>
        <taxon>Tracheophyta</taxon>
        <taxon>Spermatophyta</taxon>
        <taxon>Magnoliopsida</taxon>
        <taxon>eudicotyledons</taxon>
        <taxon>Gunneridae</taxon>
        <taxon>Pentapetalae</taxon>
        <taxon>rosids</taxon>
        <taxon>fabids</taxon>
        <taxon>Rosales</taxon>
        <taxon>Rosaceae</taxon>
        <taxon>Rosoideae</taxon>
        <taxon>Rosoideae incertae sedis</taxon>
        <taxon>Rubus</taxon>
    </lineage>
</organism>
<evidence type="ECO:0000256" key="1">
    <source>
        <dbReference type="SAM" id="MobiDB-lite"/>
    </source>
</evidence>
<evidence type="ECO:0000313" key="3">
    <source>
        <dbReference type="Proteomes" id="UP001457282"/>
    </source>
</evidence>
<gene>
    <name evidence="2" type="ORF">M0R45_002313</name>
</gene>
<protein>
    <submittedName>
        <fullName evidence="2">Uncharacterized protein</fullName>
    </submittedName>
</protein>
<feature type="region of interest" description="Disordered" evidence="1">
    <location>
        <begin position="1"/>
        <end position="29"/>
    </location>
</feature>
<dbReference type="Proteomes" id="UP001457282">
    <property type="component" value="Unassembled WGS sequence"/>
</dbReference>
<dbReference type="AlphaFoldDB" id="A0AAW1VIM9"/>
<accession>A0AAW1VIM9</accession>
<name>A0AAW1VIM9_RUBAR</name>